<feature type="compositionally biased region" description="Polar residues" evidence="6">
    <location>
        <begin position="1"/>
        <end position="19"/>
    </location>
</feature>
<accession>A0ABD2KKE8</accession>
<evidence type="ECO:0000256" key="5">
    <source>
        <dbReference type="SAM" id="Coils"/>
    </source>
</evidence>
<feature type="domain" description="PAZ" evidence="7">
    <location>
        <begin position="319"/>
        <end position="428"/>
    </location>
</feature>
<dbReference type="SMART" id="SM00950">
    <property type="entry name" value="Piwi"/>
    <property type="match status" value="1"/>
</dbReference>
<dbReference type="SUPFAM" id="SSF53098">
    <property type="entry name" value="Ribonuclease H-like"/>
    <property type="match status" value="1"/>
</dbReference>
<dbReference type="Gene3D" id="3.40.50.2300">
    <property type="match status" value="1"/>
</dbReference>
<dbReference type="SMART" id="SM00949">
    <property type="entry name" value="PAZ"/>
    <property type="match status" value="1"/>
</dbReference>
<feature type="region of interest" description="Disordered" evidence="6">
    <location>
        <begin position="1"/>
        <end position="26"/>
    </location>
</feature>
<name>A0ABD2KKE8_HETSC</name>
<dbReference type="EMBL" id="JBICCN010000015">
    <property type="protein sequence ID" value="KAL3103415.1"/>
    <property type="molecule type" value="Genomic_DNA"/>
</dbReference>
<dbReference type="Pfam" id="PF02170">
    <property type="entry name" value="PAZ"/>
    <property type="match status" value="1"/>
</dbReference>
<dbReference type="PROSITE" id="PS50822">
    <property type="entry name" value="PIWI"/>
    <property type="match status" value="1"/>
</dbReference>
<evidence type="ECO:0000256" key="6">
    <source>
        <dbReference type="SAM" id="MobiDB-lite"/>
    </source>
</evidence>
<keyword evidence="1" id="KW-0479">Metal-binding</keyword>
<proteinExistence type="inferred from homology"/>
<sequence length="1208" mass="136121">MSTIGSVARSVTGTQSGSGSEPRERTLYEREAEKALKLRNVEVGRAVMAEKPSAGHEGDLEVHTNVYAISMGPLDIYRYDVSIVGERGGERSGVLFTKKYKDDAIAVNRRDCCREVIQCFMNVHRDLVQHAKCLYNDLQSIMYTLKPLQTETNDPSKPSQLDFEFNGSDMQNPQFFSELHVSKITVSFKPICDERGKYVVKLEDLSSLRPDIALGNRDLLQFLDIATSQKIFFHCEQGQYEHVHFSTGLSYAYSPEQFGFSEEDALVFDENKTYLALGCSKSTHLIEGTGRTRRTNCAAGLLVQPKKTPFHANCSLLEKVMALLSGNLDMDKGRMVSSLTTGLKGLFVQTNHNATNIQRFPIKGLERKGANEMQIEVDGNASTIEQYFNNKYGRRLDYPNLPLIAMNSRFANEKRVNYYPIEVLDIIDNQRVTTQQQTPTMIQQSIKKCAIPPLVFKRQVHNTAKSIHLWDSEYLDEAGIKLTTEPIALRAHQLNHPEVKAGDGNMQRPMVEGSAAWRINSVLVPQSVFADGTYSWMLACFVQLGGRGLSEPDLHKFIQLLEDQAKRRGLKLPALPRDHLRLVNFRSKEDISALFQEASQSGIAFMLCIHADGDDLAHHFIKKCERDYQIISQCVRAGTVRNVAAKQQRLTVDNILNKTNVKLGGINYNLPRSPFVTSTDMLIIGISTNHPGGGIGERPMAEAETLPSETLSVSSEESIVAGPPSVVGFAANVGPTKLPFDFVGDFMYQRARREEKVNIIESIVGKCVGYFKEVRGSLPRRVIIYRNGCSEGQFKMILKFEVPLIQCALRSAGCDNVGLTLIVSNKLQNVRFFSKQIQPNAKPPEQNIKPGTVIDTAVVHPSNCEFFLNSHRTLQGTARTPKYTVVYDDNKFSLMDLEEMSYHLCFGHQIINSIVSLPAPVYIANEYAKRGRNLFNYYDAPRDMETFADLNQKLCLEHAGSKCFLKNDDLHFSSCGHLLCVNCVETGKECGSASVCTVCQRQNIKLIKVNNQMKPELKQLFCPPVDLFKEFSMQLKKVVDFQQNNRMRLKERQTMEKMQSAARYIQILKVELRKSSDNERIALKERNQMKAEMERYKEQAQNLKTKLADREKQLHLHACKLQLQSRNPNRAFASLNGNTPLLGLSFDCVKSTPNLNDTTMFQANRKDVGNNLLETPVLNESEIAGPLRMPDTPAMLRNRNSFGPPRFF</sequence>
<dbReference type="InterPro" id="IPR057272">
    <property type="entry name" value="Piwi_nem"/>
</dbReference>
<dbReference type="Proteomes" id="UP001620645">
    <property type="component" value="Unassembled WGS sequence"/>
</dbReference>
<reference evidence="9 10" key="1">
    <citation type="submission" date="2024-10" db="EMBL/GenBank/DDBJ databases">
        <authorList>
            <person name="Kim D."/>
        </authorList>
    </citation>
    <scope>NUCLEOTIDE SEQUENCE [LARGE SCALE GENOMIC DNA]</scope>
    <source>
        <strain evidence="9">Taebaek</strain>
    </source>
</reference>
<keyword evidence="10" id="KW-1185">Reference proteome</keyword>
<organism evidence="9 10">
    <name type="scientific">Heterodera schachtii</name>
    <name type="common">Sugarbeet cyst nematode worm</name>
    <name type="synonym">Tylenchus schachtii</name>
    <dbReference type="NCBI Taxonomy" id="97005"/>
    <lineage>
        <taxon>Eukaryota</taxon>
        <taxon>Metazoa</taxon>
        <taxon>Ecdysozoa</taxon>
        <taxon>Nematoda</taxon>
        <taxon>Chromadorea</taxon>
        <taxon>Rhabditida</taxon>
        <taxon>Tylenchina</taxon>
        <taxon>Tylenchomorpha</taxon>
        <taxon>Tylenchoidea</taxon>
        <taxon>Heteroderidae</taxon>
        <taxon>Heteroderinae</taxon>
        <taxon>Heterodera</taxon>
    </lineage>
</organism>
<evidence type="ECO:0000259" key="7">
    <source>
        <dbReference type="PROSITE" id="PS50821"/>
    </source>
</evidence>
<keyword evidence="3" id="KW-0862">Zinc</keyword>
<evidence type="ECO:0000259" key="8">
    <source>
        <dbReference type="PROSITE" id="PS50822"/>
    </source>
</evidence>
<dbReference type="PANTHER" id="PTHR22891">
    <property type="entry name" value="EUKARYOTIC TRANSLATION INITIATION FACTOR 2C"/>
    <property type="match status" value="1"/>
</dbReference>
<evidence type="ECO:0000256" key="3">
    <source>
        <dbReference type="ARBA" id="ARBA00022833"/>
    </source>
</evidence>
<dbReference type="InterPro" id="IPR003165">
    <property type="entry name" value="Piwi"/>
</dbReference>
<gene>
    <name evidence="9" type="ORF">niasHS_002601</name>
</gene>
<protein>
    <submittedName>
        <fullName evidence="9">Uncharacterized protein</fullName>
    </submittedName>
</protein>
<dbReference type="PROSITE" id="PS00518">
    <property type="entry name" value="ZF_RING_1"/>
    <property type="match status" value="1"/>
</dbReference>
<feature type="domain" description="Piwi" evidence="8">
    <location>
        <begin position="604"/>
        <end position="936"/>
    </location>
</feature>
<evidence type="ECO:0000256" key="4">
    <source>
        <dbReference type="RuleBase" id="RU361178"/>
    </source>
</evidence>
<evidence type="ECO:0000256" key="1">
    <source>
        <dbReference type="ARBA" id="ARBA00022723"/>
    </source>
</evidence>
<evidence type="ECO:0000313" key="9">
    <source>
        <dbReference type="EMBL" id="KAL3103415.1"/>
    </source>
</evidence>
<dbReference type="GO" id="GO:0008270">
    <property type="term" value="F:zinc ion binding"/>
    <property type="evidence" value="ECO:0007669"/>
    <property type="project" value="UniProtKB-KW"/>
</dbReference>
<dbReference type="SUPFAM" id="SSF101690">
    <property type="entry name" value="PAZ domain"/>
    <property type="match status" value="1"/>
</dbReference>
<dbReference type="CDD" id="cd02826">
    <property type="entry name" value="Piwi-like"/>
    <property type="match status" value="1"/>
</dbReference>
<dbReference type="AlphaFoldDB" id="A0ABD2KKE8"/>
<evidence type="ECO:0000256" key="2">
    <source>
        <dbReference type="ARBA" id="ARBA00022771"/>
    </source>
</evidence>
<dbReference type="Pfam" id="PF02171">
    <property type="entry name" value="Piwi"/>
    <property type="match status" value="1"/>
</dbReference>
<dbReference type="InterPro" id="IPR012337">
    <property type="entry name" value="RNaseH-like_sf"/>
</dbReference>
<comment type="caution">
    <text evidence="9">The sequence shown here is derived from an EMBL/GenBank/DDBJ whole genome shotgun (WGS) entry which is preliminary data.</text>
</comment>
<dbReference type="CDD" id="cd02846">
    <property type="entry name" value="PAZ_argonaute_like"/>
    <property type="match status" value="1"/>
</dbReference>
<feature type="coiled-coil region" evidence="5">
    <location>
        <begin position="1079"/>
        <end position="1113"/>
    </location>
</feature>
<keyword evidence="2" id="KW-0863">Zinc-finger</keyword>
<dbReference type="PROSITE" id="PS50821">
    <property type="entry name" value="PAZ"/>
    <property type="match status" value="1"/>
</dbReference>
<comment type="similarity">
    <text evidence="4">Belongs to the argonaute family.</text>
</comment>
<dbReference type="InterPro" id="IPR036085">
    <property type="entry name" value="PAZ_dom_sf"/>
</dbReference>
<evidence type="ECO:0000313" key="10">
    <source>
        <dbReference type="Proteomes" id="UP001620645"/>
    </source>
</evidence>
<dbReference type="InterPro" id="IPR036397">
    <property type="entry name" value="RNaseH_sf"/>
</dbReference>
<dbReference type="InterPro" id="IPR003100">
    <property type="entry name" value="PAZ_dom"/>
</dbReference>
<dbReference type="Gene3D" id="2.170.260.10">
    <property type="entry name" value="paz domain"/>
    <property type="match status" value="1"/>
</dbReference>
<keyword evidence="5" id="KW-0175">Coiled coil</keyword>
<dbReference type="InterPro" id="IPR017907">
    <property type="entry name" value="Znf_RING_CS"/>
</dbReference>
<dbReference type="Gene3D" id="3.30.420.10">
    <property type="entry name" value="Ribonuclease H-like superfamily/Ribonuclease H"/>
    <property type="match status" value="1"/>
</dbReference>